<dbReference type="GO" id="GO:0046872">
    <property type="term" value="F:metal ion binding"/>
    <property type="evidence" value="ECO:0007669"/>
    <property type="project" value="UniProtKB-KW"/>
</dbReference>
<protein>
    <submittedName>
        <fullName evidence="9">M20 family metallo-hydrolase</fullName>
    </submittedName>
</protein>
<dbReference type="Gene3D" id="3.30.70.360">
    <property type="match status" value="1"/>
</dbReference>
<gene>
    <name evidence="9" type="ORF">ENK44_04720</name>
</gene>
<evidence type="ECO:0000256" key="2">
    <source>
        <dbReference type="ARBA" id="ARBA00001947"/>
    </source>
</evidence>
<reference evidence="9" key="1">
    <citation type="journal article" date="2020" name="mSystems">
        <title>Genome- and Community-Level Interaction Insights into Carbon Utilization and Element Cycling Functions of Hydrothermarchaeota in Hydrothermal Sediment.</title>
        <authorList>
            <person name="Zhou Z."/>
            <person name="Liu Y."/>
            <person name="Xu W."/>
            <person name="Pan J."/>
            <person name="Luo Z.H."/>
            <person name="Li M."/>
        </authorList>
    </citation>
    <scope>NUCLEOTIDE SEQUENCE [LARGE SCALE GENOMIC DNA]</scope>
    <source>
        <strain evidence="9">HyVt-577</strain>
    </source>
</reference>
<dbReference type="SUPFAM" id="SSF53187">
    <property type="entry name" value="Zn-dependent exopeptidases"/>
    <property type="match status" value="1"/>
</dbReference>
<keyword evidence="5" id="KW-0378">Hydrolase</keyword>
<keyword evidence="6" id="KW-0862">Zinc</keyword>
<evidence type="ECO:0000256" key="5">
    <source>
        <dbReference type="ARBA" id="ARBA00022801"/>
    </source>
</evidence>
<sequence>MQQDTFDRISTHIDELRQEAINLMKAIIPIKALGPLNDGQGEMEKAEFLLNYLKTIGFDDIKEYPAPDGSVPGGMRPNIVARIKGKNPDKTLWIMAHMDVVPEGDLSKWETDPFEAVVKDGKIYGRGTEDNNQGLVSGIMAARAFLDTGIVPEYNLGLVLVADEETGSAYGLEFLLEHHADLFHKDDLIIVPDAGEPDSSMIEVAEKSILWIKFKTVGKQVHASMPSRGINAFKAACHLAVELESLYQKYDTSDPVFDPPISTFEPTKKEANVPNVNTIPGDDVFYLDCRILPQYSIEEVMNYVRGICDGIEEKFQVKIEMSTEQKEQAAPATPVDAEVVTALKKGIKEVFGIEAKPMGIGGGTVAAIFRRAGFNAAVWSTL</sequence>
<dbReference type="Pfam" id="PF01546">
    <property type="entry name" value="Peptidase_M20"/>
    <property type="match status" value="1"/>
</dbReference>
<evidence type="ECO:0000256" key="7">
    <source>
        <dbReference type="ARBA" id="ARBA00023285"/>
    </source>
</evidence>
<keyword evidence="7" id="KW-0170">Cobalt</keyword>
<organism evidence="9">
    <name type="scientific">Caldithrix abyssi</name>
    <dbReference type="NCBI Taxonomy" id="187145"/>
    <lineage>
        <taxon>Bacteria</taxon>
        <taxon>Pseudomonadati</taxon>
        <taxon>Calditrichota</taxon>
        <taxon>Calditrichia</taxon>
        <taxon>Calditrichales</taxon>
        <taxon>Calditrichaceae</taxon>
        <taxon>Caldithrix</taxon>
    </lineage>
</organism>
<evidence type="ECO:0000256" key="1">
    <source>
        <dbReference type="ARBA" id="ARBA00001941"/>
    </source>
</evidence>
<dbReference type="GO" id="GO:0016787">
    <property type="term" value="F:hydrolase activity"/>
    <property type="evidence" value="ECO:0007669"/>
    <property type="project" value="UniProtKB-KW"/>
</dbReference>
<name>A0A7V4WU86_CALAY</name>
<dbReference type="InterPro" id="IPR050072">
    <property type="entry name" value="Peptidase_M20A"/>
</dbReference>
<evidence type="ECO:0000256" key="3">
    <source>
        <dbReference type="ARBA" id="ARBA00006247"/>
    </source>
</evidence>
<feature type="non-terminal residue" evidence="9">
    <location>
        <position position="382"/>
    </location>
</feature>
<dbReference type="PANTHER" id="PTHR43808">
    <property type="entry name" value="ACETYLORNITHINE DEACETYLASE"/>
    <property type="match status" value="1"/>
</dbReference>
<dbReference type="AlphaFoldDB" id="A0A7V4WU86"/>
<comment type="cofactor">
    <cofactor evidence="1">
        <name>Co(2+)</name>
        <dbReference type="ChEBI" id="CHEBI:48828"/>
    </cofactor>
</comment>
<dbReference type="EMBL" id="DRQG01000039">
    <property type="protein sequence ID" value="HGY54980.1"/>
    <property type="molecule type" value="Genomic_DNA"/>
</dbReference>
<evidence type="ECO:0000313" key="9">
    <source>
        <dbReference type="EMBL" id="HGY54980.1"/>
    </source>
</evidence>
<dbReference type="SUPFAM" id="SSF55031">
    <property type="entry name" value="Bacterial exopeptidase dimerisation domain"/>
    <property type="match status" value="1"/>
</dbReference>
<comment type="similarity">
    <text evidence="3">Belongs to the peptidase M20A family.</text>
</comment>
<dbReference type="NCBIfam" id="NF010589">
    <property type="entry name" value="PRK13983.1"/>
    <property type="match status" value="1"/>
</dbReference>
<comment type="caution">
    <text evidence="9">The sequence shown here is derived from an EMBL/GenBank/DDBJ whole genome shotgun (WGS) entry which is preliminary data.</text>
</comment>
<proteinExistence type="inferred from homology"/>
<dbReference type="InterPro" id="IPR011650">
    <property type="entry name" value="Peptidase_M20_dimer"/>
</dbReference>
<evidence type="ECO:0000256" key="6">
    <source>
        <dbReference type="ARBA" id="ARBA00022833"/>
    </source>
</evidence>
<feature type="domain" description="Peptidase M20 dimerisation" evidence="8">
    <location>
        <begin position="204"/>
        <end position="309"/>
    </location>
</feature>
<evidence type="ECO:0000256" key="4">
    <source>
        <dbReference type="ARBA" id="ARBA00022723"/>
    </source>
</evidence>
<dbReference type="PANTHER" id="PTHR43808:SF32">
    <property type="entry name" value="ARGE_DAPE-RELATED DEACYLASE"/>
    <property type="match status" value="1"/>
</dbReference>
<keyword evidence="4" id="KW-0479">Metal-binding</keyword>
<dbReference type="Gene3D" id="3.40.630.10">
    <property type="entry name" value="Zn peptidases"/>
    <property type="match status" value="1"/>
</dbReference>
<dbReference type="Proteomes" id="UP000885779">
    <property type="component" value="Unassembled WGS sequence"/>
</dbReference>
<dbReference type="InterPro" id="IPR036264">
    <property type="entry name" value="Bact_exopeptidase_dim_dom"/>
</dbReference>
<evidence type="ECO:0000259" key="8">
    <source>
        <dbReference type="Pfam" id="PF07687"/>
    </source>
</evidence>
<dbReference type="InterPro" id="IPR002933">
    <property type="entry name" value="Peptidase_M20"/>
</dbReference>
<dbReference type="NCBIfam" id="TIGR01910">
    <property type="entry name" value="DapE-ArgE"/>
    <property type="match status" value="1"/>
</dbReference>
<comment type="cofactor">
    <cofactor evidence="2">
        <name>Zn(2+)</name>
        <dbReference type="ChEBI" id="CHEBI:29105"/>
    </cofactor>
</comment>
<accession>A0A7V4WU86</accession>
<dbReference type="InterPro" id="IPR010182">
    <property type="entry name" value="ArgE/DapE"/>
</dbReference>
<dbReference type="Pfam" id="PF07687">
    <property type="entry name" value="M20_dimer"/>
    <property type="match status" value="1"/>
</dbReference>